<keyword evidence="1" id="KW-0812">Transmembrane</keyword>
<keyword evidence="1" id="KW-0472">Membrane</keyword>
<proteinExistence type="predicted"/>
<protein>
    <submittedName>
        <fullName evidence="2">Uncharacterized protein</fullName>
    </submittedName>
</protein>
<dbReference type="Proteomes" id="UP000265520">
    <property type="component" value="Unassembled WGS sequence"/>
</dbReference>
<feature type="transmembrane region" description="Helical" evidence="1">
    <location>
        <begin position="20"/>
        <end position="41"/>
    </location>
</feature>
<accession>A0A392NQ04</accession>
<dbReference type="EMBL" id="LXQA010046279">
    <property type="protein sequence ID" value="MCI01492.1"/>
    <property type="molecule type" value="Genomic_DNA"/>
</dbReference>
<name>A0A392NQ04_9FABA</name>
<comment type="caution">
    <text evidence="2">The sequence shown here is derived from an EMBL/GenBank/DDBJ whole genome shotgun (WGS) entry which is preliminary data.</text>
</comment>
<keyword evidence="1" id="KW-1133">Transmembrane helix</keyword>
<sequence>MAPFDWLGSGPLGYRRVKSLLVFLGSFIVTIHALCASLIFYSSSQVHITEKTIKYVKMGLIVAPGMRENFSFVRDEFLGKPCIYNKPGGFSFVPPSQEQVGNSQD</sequence>
<evidence type="ECO:0000313" key="3">
    <source>
        <dbReference type="Proteomes" id="UP000265520"/>
    </source>
</evidence>
<reference evidence="2 3" key="1">
    <citation type="journal article" date="2018" name="Front. Plant Sci.">
        <title>Red Clover (Trifolium pratense) and Zigzag Clover (T. medium) - A Picture of Genomic Similarities and Differences.</title>
        <authorList>
            <person name="Dluhosova J."/>
            <person name="Istvanek J."/>
            <person name="Nedelnik J."/>
            <person name="Repkova J."/>
        </authorList>
    </citation>
    <scope>NUCLEOTIDE SEQUENCE [LARGE SCALE GENOMIC DNA]</scope>
    <source>
        <strain evidence="3">cv. 10/8</strain>
        <tissue evidence="2">Leaf</tissue>
    </source>
</reference>
<dbReference type="AlphaFoldDB" id="A0A392NQ04"/>
<evidence type="ECO:0000313" key="2">
    <source>
        <dbReference type="EMBL" id="MCI01492.1"/>
    </source>
</evidence>
<keyword evidence="3" id="KW-1185">Reference proteome</keyword>
<evidence type="ECO:0000256" key="1">
    <source>
        <dbReference type="SAM" id="Phobius"/>
    </source>
</evidence>
<organism evidence="2 3">
    <name type="scientific">Trifolium medium</name>
    <dbReference type="NCBI Taxonomy" id="97028"/>
    <lineage>
        <taxon>Eukaryota</taxon>
        <taxon>Viridiplantae</taxon>
        <taxon>Streptophyta</taxon>
        <taxon>Embryophyta</taxon>
        <taxon>Tracheophyta</taxon>
        <taxon>Spermatophyta</taxon>
        <taxon>Magnoliopsida</taxon>
        <taxon>eudicotyledons</taxon>
        <taxon>Gunneridae</taxon>
        <taxon>Pentapetalae</taxon>
        <taxon>rosids</taxon>
        <taxon>fabids</taxon>
        <taxon>Fabales</taxon>
        <taxon>Fabaceae</taxon>
        <taxon>Papilionoideae</taxon>
        <taxon>50 kb inversion clade</taxon>
        <taxon>NPAAA clade</taxon>
        <taxon>Hologalegina</taxon>
        <taxon>IRL clade</taxon>
        <taxon>Trifolieae</taxon>
        <taxon>Trifolium</taxon>
    </lineage>
</organism>